<comment type="caution">
    <text evidence="2">The sequence shown here is derived from an EMBL/GenBank/DDBJ whole genome shotgun (WGS) entry which is preliminary data.</text>
</comment>
<sequence>MYVSVRCVEGGSITIGASSLTAAVYDCGKGCSAMMYTTTTTTTMVSVISLTPERVHVSSTPCLLVSVCMSVHMWVHLSNIVNLEVRKEVLVRWRVLRASPALCNVPNVADHCYPLLRGVVTRCPPPPTTTTTPPSLPPSPPPTTTTLPCERTELYDAV</sequence>
<feature type="compositionally biased region" description="Pro residues" evidence="1">
    <location>
        <begin position="124"/>
        <end position="143"/>
    </location>
</feature>
<organism evidence="2 3">
    <name type="scientific">Volvox africanus</name>
    <dbReference type="NCBI Taxonomy" id="51714"/>
    <lineage>
        <taxon>Eukaryota</taxon>
        <taxon>Viridiplantae</taxon>
        <taxon>Chlorophyta</taxon>
        <taxon>core chlorophytes</taxon>
        <taxon>Chlorophyceae</taxon>
        <taxon>CS clade</taxon>
        <taxon>Chlamydomonadales</taxon>
        <taxon>Volvocaceae</taxon>
        <taxon>Volvox</taxon>
    </lineage>
</organism>
<gene>
    <name evidence="2" type="ORF">Vafri_16075</name>
</gene>
<accession>A0A8J4BMH7</accession>
<dbReference type="EMBL" id="BNCO01000046">
    <property type="protein sequence ID" value="GIL61661.1"/>
    <property type="molecule type" value="Genomic_DNA"/>
</dbReference>
<feature type="region of interest" description="Disordered" evidence="1">
    <location>
        <begin position="124"/>
        <end position="148"/>
    </location>
</feature>
<reference evidence="2" key="1">
    <citation type="journal article" date="2021" name="Proc. Natl. Acad. Sci. U.S.A.">
        <title>Three genomes in the algal genus Volvox reveal the fate of a haploid sex-determining region after a transition to homothallism.</title>
        <authorList>
            <person name="Yamamoto K."/>
            <person name="Hamaji T."/>
            <person name="Kawai-Toyooka H."/>
            <person name="Matsuzaki R."/>
            <person name="Takahashi F."/>
            <person name="Nishimura Y."/>
            <person name="Kawachi M."/>
            <person name="Noguchi H."/>
            <person name="Minakuchi Y."/>
            <person name="Umen J.G."/>
            <person name="Toyoda A."/>
            <person name="Nozaki H."/>
        </authorList>
    </citation>
    <scope>NUCLEOTIDE SEQUENCE</scope>
    <source>
        <strain evidence="2">NIES-3780</strain>
    </source>
</reference>
<name>A0A8J4BMH7_9CHLO</name>
<evidence type="ECO:0000313" key="2">
    <source>
        <dbReference type="EMBL" id="GIL61661.1"/>
    </source>
</evidence>
<evidence type="ECO:0000313" key="3">
    <source>
        <dbReference type="Proteomes" id="UP000747399"/>
    </source>
</evidence>
<evidence type="ECO:0000256" key="1">
    <source>
        <dbReference type="SAM" id="MobiDB-lite"/>
    </source>
</evidence>
<proteinExistence type="predicted"/>
<dbReference type="AlphaFoldDB" id="A0A8J4BMH7"/>
<dbReference type="Proteomes" id="UP000747399">
    <property type="component" value="Unassembled WGS sequence"/>
</dbReference>
<keyword evidence="3" id="KW-1185">Reference proteome</keyword>
<protein>
    <submittedName>
        <fullName evidence="2">Uncharacterized protein</fullName>
    </submittedName>
</protein>